<dbReference type="InterPro" id="IPR024491">
    <property type="entry name" value="Se_SelK/SelG"/>
</dbReference>
<evidence type="ECO:0000313" key="2">
    <source>
        <dbReference type="Ensembl" id="ENSPPYP00000023522.3"/>
    </source>
</evidence>
<protein>
    <submittedName>
        <fullName evidence="2">Selenoprotein K</fullName>
    </submittedName>
</protein>
<reference evidence="2 3" key="1">
    <citation type="submission" date="2008-02" db="EMBL/GenBank/DDBJ databases">
        <title>A 6x draft sequence assembly of the Pongo pygmaeus abelii genome.</title>
        <authorList>
            <person name="Wilson R.K."/>
            <person name="Mardis E."/>
        </authorList>
    </citation>
    <scope>NUCLEOTIDE SEQUENCE [LARGE SCALE GENOMIC DNA]</scope>
</reference>
<dbReference type="Ensembl" id="ENSPPYT00000029373.3">
    <property type="protein sequence ID" value="ENSPPYP00000023522.3"/>
    <property type="gene ID" value="ENSPPYG00000025894.3"/>
</dbReference>
<gene>
    <name evidence="2" type="primary">SELENOK</name>
</gene>
<feature type="region of interest" description="Disordered" evidence="1">
    <location>
        <begin position="70"/>
        <end position="89"/>
    </location>
</feature>
<keyword evidence="3" id="KW-1185">Reference proteome</keyword>
<reference evidence="2" key="2">
    <citation type="submission" date="2025-08" db="UniProtKB">
        <authorList>
            <consortium name="Ensembl"/>
        </authorList>
    </citation>
    <scope>IDENTIFICATION</scope>
</reference>
<evidence type="ECO:0000256" key="1">
    <source>
        <dbReference type="SAM" id="MobiDB-lite"/>
    </source>
</evidence>
<dbReference type="FunCoup" id="A0A2J8T102">
    <property type="interactions" value="865"/>
</dbReference>
<dbReference type="AlphaFoldDB" id="A0A2J8T102"/>
<sequence>RTGNRGHYRAVLNVIFACPLGRLRLTGSRGCDDAKTPVGGASLSAANGLCPPSSSSAFCLIAACDARRAGSRGRYRNRQGPGARWLRSGEVGQDGLHLERFKTLLQQDVKKRRSYGNSSDSRYDDGRGPPGNPPRRMGRINHLHGPSPPPMAGG</sequence>
<dbReference type="Proteomes" id="UP000001595">
    <property type="component" value="Chromosome 3"/>
</dbReference>
<evidence type="ECO:0000313" key="3">
    <source>
        <dbReference type="Proteomes" id="UP000001595"/>
    </source>
</evidence>
<feature type="region of interest" description="Disordered" evidence="1">
    <location>
        <begin position="110"/>
        <end position="154"/>
    </location>
</feature>
<dbReference type="GeneTree" id="ENSGT01150000287200"/>
<dbReference type="InParanoid" id="A0A2J8T102"/>
<dbReference type="Pfam" id="PF10961">
    <property type="entry name" value="SelK_SelG"/>
    <property type="match status" value="1"/>
</dbReference>
<proteinExistence type="predicted"/>
<name>A0A2J8T102_PONAB</name>
<reference evidence="2" key="3">
    <citation type="submission" date="2025-09" db="UniProtKB">
        <authorList>
            <consortium name="Ensembl"/>
        </authorList>
    </citation>
    <scope>IDENTIFICATION</scope>
</reference>
<accession>A0A2J8T102</accession>
<dbReference type="STRING" id="9601.ENSPPYP00000023522"/>
<organism evidence="2 3">
    <name type="scientific">Pongo abelii</name>
    <name type="common">Sumatran orangutan</name>
    <name type="synonym">Pongo pygmaeus abelii</name>
    <dbReference type="NCBI Taxonomy" id="9601"/>
    <lineage>
        <taxon>Eukaryota</taxon>
        <taxon>Metazoa</taxon>
        <taxon>Chordata</taxon>
        <taxon>Craniata</taxon>
        <taxon>Vertebrata</taxon>
        <taxon>Euteleostomi</taxon>
        <taxon>Mammalia</taxon>
        <taxon>Eutheria</taxon>
        <taxon>Euarchontoglires</taxon>
        <taxon>Primates</taxon>
        <taxon>Haplorrhini</taxon>
        <taxon>Catarrhini</taxon>
        <taxon>Hominidae</taxon>
        <taxon>Pongo</taxon>
    </lineage>
</organism>
<accession>H2PXM8</accession>